<dbReference type="PANTHER" id="PTHR35864:SF1">
    <property type="entry name" value="ZINC METALLOPROTEASE YWHC-RELATED"/>
    <property type="match status" value="1"/>
</dbReference>
<protein>
    <recommendedName>
        <fullName evidence="14">Peptidase M50 domain-containing protein</fullName>
    </recommendedName>
</protein>
<dbReference type="EMBL" id="MFMS01000004">
    <property type="protein sequence ID" value="OGG85921.1"/>
    <property type="molecule type" value="Genomic_DNA"/>
</dbReference>
<keyword evidence="4" id="KW-1003">Cell membrane</keyword>
<dbReference type="GO" id="GO:0005886">
    <property type="term" value="C:plasma membrane"/>
    <property type="evidence" value="ECO:0007669"/>
    <property type="project" value="UniProtKB-SubCell"/>
</dbReference>
<feature type="domain" description="Peptidase M50" evidence="14">
    <location>
        <begin position="8"/>
        <end position="112"/>
    </location>
</feature>
<dbReference type="Proteomes" id="UP000177395">
    <property type="component" value="Unassembled WGS sequence"/>
</dbReference>
<evidence type="ECO:0000256" key="1">
    <source>
        <dbReference type="ARBA" id="ARBA00001947"/>
    </source>
</evidence>
<organism evidence="15 16">
    <name type="scientific">Candidatus Kaiserbacteria bacterium RIFOXYB1_FULL_46_14</name>
    <dbReference type="NCBI Taxonomy" id="1798531"/>
    <lineage>
        <taxon>Bacteria</taxon>
        <taxon>Candidatus Kaiseribacteriota</taxon>
    </lineage>
</organism>
<accession>A0A1F6FJ95</accession>
<reference evidence="15 16" key="1">
    <citation type="journal article" date="2016" name="Nat. Commun.">
        <title>Thousands of microbial genomes shed light on interconnected biogeochemical processes in an aquifer system.</title>
        <authorList>
            <person name="Anantharaman K."/>
            <person name="Brown C.T."/>
            <person name="Hug L.A."/>
            <person name="Sharon I."/>
            <person name="Castelle C.J."/>
            <person name="Probst A.J."/>
            <person name="Thomas B.C."/>
            <person name="Singh A."/>
            <person name="Wilkins M.J."/>
            <person name="Karaoz U."/>
            <person name="Brodie E.L."/>
            <person name="Williams K.H."/>
            <person name="Hubbard S.S."/>
            <person name="Banfield J.F."/>
        </authorList>
    </citation>
    <scope>NUCLEOTIDE SEQUENCE [LARGE SCALE GENOMIC DNA]</scope>
</reference>
<comment type="similarity">
    <text evidence="3">Belongs to the peptidase M50B family.</text>
</comment>
<evidence type="ECO:0000256" key="6">
    <source>
        <dbReference type="ARBA" id="ARBA00022692"/>
    </source>
</evidence>
<comment type="cofactor">
    <cofactor evidence="1">
        <name>Zn(2+)</name>
        <dbReference type="ChEBI" id="CHEBI:29105"/>
    </cofactor>
</comment>
<keyword evidence="11" id="KW-0482">Metalloprotease</keyword>
<evidence type="ECO:0000256" key="7">
    <source>
        <dbReference type="ARBA" id="ARBA00022723"/>
    </source>
</evidence>
<keyword evidence="12 13" id="KW-0472">Membrane</keyword>
<evidence type="ECO:0000256" key="3">
    <source>
        <dbReference type="ARBA" id="ARBA00007931"/>
    </source>
</evidence>
<evidence type="ECO:0000256" key="10">
    <source>
        <dbReference type="ARBA" id="ARBA00022989"/>
    </source>
</evidence>
<keyword evidence="7" id="KW-0479">Metal-binding</keyword>
<evidence type="ECO:0000256" key="2">
    <source>
        <dbReference type="ARBA" id="ARBA00004651"/>
    </source>
</evidence>
<evidence type="ECO:0000256" key="9">
    <source>
        <dbReference type="ARBA" id="ARBA00022833"/>
    </source>
</evidence>
<evidence type="ECO:0000256" key="5">
    <source>
        <dbReference type="ARBA" id="ARBA00022670"/>
    </source>
</evidence>
<evidence type="ECO:0000256" key="4">
    <source>
        <dbReference type="ARBA" id="ARBA00022475"/>
    </source>
</evidence>
<comment type="caution">
    <text evidence="15">The sequence shown here is derived from an EMBL/GenBank/DDBJ whole genome shotgun (WGS) entry which is preliminary data.</text>
</comment>
<evidence type="ECO:0000259" key="14">
    <source>
        <dbReference type="Pfam" id="PF02163"/>
    </source>
</evidence>
<proteinExistence type="inferred from homology"/>
<dbReference type="InterPro" id="IPR008915">
    <property type="entry name" value="Peptidase_M50"/>
</dbReference>
<dbReference type="InterPro" id="IPR044537">
    <property type="entry name" value="Rip2-like"/>
</dbReference>
<dbReference type="Pfam" id="PF02163">
    <property type="entry name" value="Peptidase_M50"/>
    <property type="match status" value="2"/>
</dbReference>
<dbReference type="PANTHER" id="PTHR35864">
    <property type="entry name" value="ZINC METALLOPROTEASE MJ0611-RELATED"/>
    <property type="match status" value="1"/>
</dbReference>
<dbReference type="STRING" id="1798531.A2392_00740"/>
<dbReference type="GO" id="GO:0006508">
    <property type="term" value="P:proteolysis"/>
    <property type="evidence" value="ECO:0007669"/>
    <property type="project" value="UniProtKB-KW"/>
</dbReference>
<dbReference type="GO" id="GO:0046872">
    <property type="term" value="F:metal ion binding"/>
    <property type="evidence" value="ECO:0007669"/>
    <property type="project" value="UniProtKB-KW"/>
</dbReference>
<dbReference type="CDD" id="cd06158">
    <property type="entry name" value="S2P-M50_like_1"/>
    <property type="match status" value="1"/>
</dbReference>
<gene>
    <name evidence="15" type="ORF">A2392_00740</name>
</gene>
<evidence type="ECO:0000256" key="8">
    <source>
        <dbReference type="ARBA" id="ARBA00022801"/>
    </source>
</evidence>
<keyword evidence="8" id="KW-0378">Hydrolase</keyword>
<keyword evidence="5" id="KW-0645">Protease</keyword>
<keyword evidence="6 13" id="KW-0812">Transmembrane</keyword>
<name>A0A1F6FJ95_9BACT</name>
<feature type="domain" description="Peptidase M50" evidence="14">
    <location>
        <begin position="124"/>
        <end position="168"/>
    </location>
</feature>
<feature type="transmembrane region" description="Helical" evidence="13">
    <location>
        <begin position="93"/>
        <end position="115"/>
    </location>
</feature>
<evidence type="ECO:0000256" key="12">
    <source>
        <dbReference type="ARBA" id="ARBA00023136"/>
    </source>
</evidence>
<feature type="transmembrane region" description="Helical" evidence="13">
    <location>
        <begin position="51"/>
        <end position="72"/>
    </location>
</feature>
<dbReference type="InterPro" id="IPR052348">
    <property type="entry name" value="Metallopeptidase_M50B"/>
</dbReference>
<feature type="transmembrane region" description="Helical" evidence="13">
    <location>
        <begin position="177"/>
        <end position="194"/>
    </location>
</feature>
<sequence length="214" mass="23378">MEITAIATIVVLILSIILHEMAHGFAADRLGDPTARLQGRLSPNPLVHIDPLGSIVVPALLFFSNAGFLFGWAKPVPYNPYNLSDQKWGEAKVAAAGPATNIALALLFSLLIRFATPLGLSGAFIDIAAYVVYINLLLAFFNLIPIPPLDGSKIIQPFLPLRAQLGYRNFIQNFERWGLLGTFLFIFIFINLFWGPFSSVVLSVFTAFTGLSAL</sequence>
<dbReference type="AlphaFoldDB" id="A0A1F6FJ95"/>
<feature type="transmembrane region" description="Helical" evidence="13">
    <location>
        <begin position="127"/>
        <end position="146"/>
    </location>
</feature>
<keyword evidence="10 13" id="KW-1133">Transmembrane helix</keyword>
<evidence type="ECO:0000256" key="11">
    <source>
        <dbReference type="ARBA" id="ARBA00023049"/>
    </source>
</evidence>
<evidence type="ECO:0000256" key="13">
    <source>
        <dbReference type="SAM" id="Phobius"/>
    </source>
</evidence>
<comment type="subcellular location">
    <subcellularLocation>
        <location evidence="2">Cell membrane</location>
        <topology evidence="2">Multi-pass membrane protein</topology>
    </subcellularLocation>
</comment>
<evidence type="ECO:0000313" key="15">
    <source>
        <dbReference type="EMBL" id="OGG85921.1"/>
    </source>
</evidence>
<evidence type="ECO:0000313" key="16">
    <source>
        <dbReference type="Proteomes" id="UP000177395"/>
    </source>
</evidence>
<dbReference type="GO" id="GO:0008237">
    <property type="term" value="F:metallopeptidase activity"/>
    <property type="evidence" value="ECO:0007669"/>
    <property type="project" value="UniProtKB-KW"/>
</dbReference>
<keyword evidence="9" id="KW-0862">Zinc</keyword>